<protein>
    <submittedName>
        <fullName evidence="1">Uncharacterized protein</fullName>
    </submittedName>
</protein>
<keyword evidence="2" id="KW-1185">Reference proteome</keyword>
<reference evidence="1 2" key="1">
    <citation type="submission" date="2014-06" db="EMBL/GenBank/DDBJ databases">
        <title>Evolutionary Origins and Diversification of the Mycorrhizal Mutualists.</title>
        <authorList>
            <consortium name="DOE Joint Genome Institute"/>
            <consortium name="Mycorrhizal Genomics Consortium"/>
            <person name="Kohler A."/>
            <person name="Kuo A."/>
            <person name="Nagy L.G."/>
            <person name="Floudas D."/>
            <person name="Copeland A."/>
            <person name="Barry K.W."/>
            <person name="Cichocki N."/>
            <person name="Veneault-Fourrey C."/>
            <person name="LaButti K."/>
            <person name="Lindquist E.A."/>
            <person name="Lipzen A."/>
            <person name="Lundell T."/>
            <person name="Morin E."/>
            <person name="Murat C."/>
            <person name="Riley R."/>
            <person name="Ohm R."/>
            <person name="Sun H."/>
            <person name="Tunlid A."/>
            <person name="Henrissat B."/>
            <person name="Grigoriev I.V."/>
            <person name="Hibbett D.S."/>
            <person name="Martin F."/>
        </authorList>
    </citation>
    <scope>NUCLEOTIDE SEQUENCE [LARGE SCALE GENOMIC DNA]</scope>
    <source>
        <strain evidence="1 2">SS14</strain>
    </source>
</reference>
<dbReference type="HOGENOM" id="CLU_2062945_0_0_1"/>
<proteinExistence type="predicted"/>
<dbReference type="OrthoDB" id="2152029at2759"/>
<evidence type="ECO:0000313" key="1">
    <source>
        <dbReference type="EMBL" id="KIJ32097.1"/>
    </source>
</evidence>
<organism evidence="1 2">
    <name type="scientific">Sphaerobolus stellatus (strain SS14)</name>
    <dbReference type="NCBI Taxonomy" id="990650"/>
    <lineage>
        <taxon>Eukaryota</taxon>
        <taxon>Fungi</taxon>
        <taxon>Dikarya</taxon>
        <taxon>Basidiomycota</taxon>
        <taxon>Agaricomycotina</taxon>
        <taxon>Agaricomycetes</taxon>
        <taxon>Phallomycetidae</taxon>
        <taxon>Geastrales</taxon>
        <taxon>Sphaerobolaceae</taxon>
        <taxon>Sphaerobolus</taxon>
    </lineage>
</organism>
<accession>A0A0C9USB6</accession>
<dbReference type="Proteomes" id="UP000054279">
    <property type="component" value="Unassembled WGS sequence"/>
</dbReference>
<dbReference type="EMBL" id="KN837232">
    <property type="protein sequence ID" value="KIJ32097.1"/>
    <property type="molecule type" value="Genomic_DNA"/>
</dbReference>
<gene>
    <name evidence="1" type="ORF">M422DRAFT_266187</name>
</gene>
<evidence type="ECO:0000313" key="2">
    <source>
        <dbReference type="Proteomes" id="UP000054279"/>
    </source>
</evidence>
<sequence length="119" mass="13448">MTKSPISDETGAIDGLVWGSWDLTYFTSMPESQYGYVHIVKSLEGRLEEIDRVATKVFLKAGEKECLRDDIILFSKTLGKVHMDETLGVQKNAVHANPIFDFAAKVTLLITKRMRNWIA</sequence>
<dbReference type="AlphaFoldDB" id="A0A0C9USB6"/>
<name>A0A0C9USB6_SPHS4</name>